<dbReference type="RefSeq" id="WP_268152701.1">
    <property type="nucleotide sequence ID" value="NZ_JAPPUW010000017.1"/>
</dbReference>
<dbReference type="Proteomes" id="UP001152766">
    <property type="component" value="Unassembled WGS sequence"/>
</dbReference>
<dbReference type="EMBL" id="SGUG01000018">
    <property type="protein sequence ID" value="MDG0863445.1"/>
    <property type="molecule type" value="Genomic_DNA"/>
</dbReference>
<proteinExistence type="predicted"/>
<keyword evidence="1" id="KW-0472">Membrane</keyword>
<name>A0A9X4R591_9BURK</name>
<feature type="transmembrane region" description="Helical" evidence="1">
    <location>
        <begin position="60"/>
        <end position="84"/>
    </location>
</feature>
<feature type="transmembrane region" description="Helical" evidence="1">
    <location>
        <begin position="105"/>
        <end position="125"/>
    </location>
</feature>
<evidence type="ECO:0000256" key="1">
    <source>
        <dbReference type="SAM" id="Phobius"/>
    </source>
</evidence>
<keyword evidence="3" id="KW-1185">Reference proteome</keyword>
<gene>
    <name evidence="2" type="ORF">EXJ73_13320</name>
</gene>
<accession>A0A9X4R591</accession>
<reference evidence="2" key="1">
    <citation type="submission" date="2019-02" db="EMBL/GenBank/DDBJ databases">
        <title>Draft genome of the type strain Pelomonas aquatica CCUG 52575T.</title>
        <authorList>
            <person name="Gomila M."/>
            <person name="Lalucat J."/>
        </authorList>
    </citation>
    <scope>NUCLEOTIDE SEQUENCE</scope>
    <source>
        <strain evidence="2">CCUG 52575</strain>
    </source>
</reference>
<organism evidence="2 3">
    <name type="scientific">Pelomonas aquatica</name>
    <dbReference type="NCBI Taxonomy" id="431058"/>
    <lineage>
        <taxon>Bacteria</taxon>
        <taxon>Pseudomonadati</taxon>
        <taxon>Pseudomonadota</taxon>
        <taxon>Betaproteobacteria</taxon>
        <taxon>Burkholderiales</taxon>
        <taxon>Sphaerotilaceae</taxon>
        <taxon>Roseateles</taxon>
    </lineage>
</organism>
<evidence type="ECO:0000313" key="3">
    <source>
        <dbReference type="Proteomes" id="UP001152766"/>
    </source>
</evidence>
<comment type="caution">
    <text evidence="2">The sequence shown here is derived from an EMBL/GenBank/DDBJ whole genome shotgun (WGS) entry which is preliminary data.</text>
</comment>
<keyword evidence="1" id="KW-1133">Transmembrane helix</keyword>
<dbReference type="AlphaFoldDB" id="A0A9X4R591"/>
<sequence length="130" mass="13961">MSEVRALDLSRIDDETRPCVLEWLRDRSAFHSWFSSLVTGSFVVITVFGSKPGFSTPDGVVLAIAVALLLLSLLANLVAVWSIPSWKFRVATGALKSGTTMRRELAITAWFGVVCFVGGLTLGFIGGTPG</sequence>
<keyword evidence="1" id="KW-0812">Transmembrane</keyword>
<evidence type="ECO:0000313" key="2">
    <source>
        <dbReference type="EMBL" id="MDG0863445.1"/>
    </source>
</evidence>
<feature type="transmembrane region" description="Helical" evidence="1">
    <location>
        <begin position="30"/>
        <end position="48"/>
    </location>
</feature>
<protein>
    <submittedName>
        <fullName evidence="2">Uncharacterized protein</fullName>
    </submittedName>
</protein>